<reference evidence="1" key="2">
    <citation type="submission" date="2021-01" db="EMBL/GenBank/DDBJ databases">
        <authorList>
            <person name="Schikora-Tamarit M.A."/>
        </authorList>
    </citation>
    <scope>NUCLEOTIDE SEQUENCE</scope>
    <source>
        <strain evidence="1">CBS2887</strain>
    </source>
</reference>
<dbReference type="InterPro" id="IPR011990">
    <property type="entry name" value="TPR-like_helical_dom_sf"/>
</dbReference>
<gene>
    <name evidence="1" type="ORF">WICPIJ_003234</name>
</gene>
<evidence type="ECO:0000313" key="2">
    <source>
        <dbReference type="Proteomes" id="UP000774326"/>
    </source>
</evidence>
<name>A0A9P8TNV9_WICPI</name>
<sequence length="639" mass="74218">MSLVKVFVDYFLLSKSKGRLKPWSQNVLKDVMIPSTQSFEIPLKTDSKTKSTSLEEDKIDDHNYLQMNKHLVGKGSKFESKLVHEYLKPLDDTKLIRSSDDHHHISDHFDTKTAARNHQINQVLKNNIPVQDTEFHETYSSLAKQIILTLEEITPKAQSYSDTSPIAINDASLKRFQAQHMYQTQIYHELPTLPNFNNDPLLFEQYIHTLTHSTFHYKNSSKFNGVIPKMLKNLFHPLNSNTLKLRTLSSYNSYIHFFSLKSDMATAREMLLQMRSEGAPANITTYNILLMNVLKSSNIPHKANHYKLALKYLKSMSVERVNADVSTWNIIQKILKDDISKINLIRKRSSLNIPLDTYFLKETLGNLIQSNRLDSSSLYQLIKHTQLQLDIVTFNVILESLITESRYSAAYLALLSHPSVYGFKVNNRTMNIFMKKFAKQGRLDLCYGIMNTFRTKYGLKPNGESYSLLMKCLATMGIWDQKSSVFRIIYHEMLKYCNGVISGDYWILRLRARLNFIDTKSNHRLIKLSLPLTDKELAIYDIIKEYKFEEKLIMYPRQSKSKKVMRLLGYHNLKNSNNVKDEETMKSIEYHKHRAQSYKKRINALGVQKAMVNRVAYAENRQYSALKDELTARGINSEN</sequence>
<dbReference type="Proteomes" id="UP000774326">
    <property type="component" value="Unassembled WGS sequence"/>
</dbReference>
<dbReference type="OrthoDB" id="185373at2759"/>
<proteinExistence type="predicted"/>
<evidence type="ECO:0000313" key="1">
    <source>
        <dbReference type="EMBL" id="KAH3685771.1"/>
    </source>
</evidence>
<dbReference type="InterPro" id="IPR050667">
    <property type="entry name" value="PPR-containing_protein"/>
</dbReference>
<accession>A0A9P8TNV9</accession>
<dbReference type="PANTHER" id="PTHR47939">
    <property type="entry name" value="MEMBRANE-ASSOCIATED SALT-INDUCIBLE PROTEIN-LIKE"/>
    <property type="match status" value="1"/>
</dbReference>
<dbReference type="EMBL" id="JAEUBG010001794">
    <property type="protein sequence ID" value="KAH3685771.1"/>
    <property type="molecule type" value="Genomic_DNA"/>
</dbReference>
<comment type="caution">
    <text evidence="1">The sequence shown here is derived from an EMBL/GenBank/DDBJ whole genome shotgun (WGS) entry which is preliminary data.</text>
</comment>
<dbReference type="AlphaFoldDB" id="A0A9P8TNV9"/>
<dbReference type="Gene3D" id="1.25.40.10">
    <property type="entry name" value="Tetratricopeptide repeat domain"/>
    <property type="match status" value="2"/>
</dbReference>
<dbReference type="PANTHER" id="PTHR47939:SF6">
    <property type="entry name" value="OS03G0168400 PROTEIN"/>
    <property type="match status" value="1"/>
</dbReference>
<protein>
    <recommendedName>
        <fullName evidence="3">ATPase expression protein 3</fullName>
    </recommendedName>
</protein>
<reference evidence="1" key="1">
    <citation type="journal article" date="2021" name="Open Biol.">
        <title>Shared evolutionary footprints suggest mitochondrial oxidative damage underlies multiple complex I losses in fungi.</title>
        <authorList>
            <person name="Schikora-Tamarit M.A."/>
            <person name="Marcet-Houben M."/>
            <person name="Nosek J."/>
            <person name="Gabaldon T."/>
        </authorList>
    </citation>
    <scope>NUCLEOTIDE SEQUENCE</scope>
    <source>
        <strain evidence="1">CBS2887</strain>
    </source>
</reference>
<keyword evidence="2" id="KW-1185">Reference proteome</keyword>
<evidence type="ECO:0008006" key="3">
    <source>
        <dbReference type="Google" id="ProtNLM"/>
    </source>
</evidence>
<organism evidence="1 2">
    <name type="scientific">Wickerhamomyces pijperi</name>
    <name type="common">Yeast</name>
    <name type="synonym">Pichia pijperi</name>
    <dbReference type="NCBI Taxonomy" id="599730"/>
    <lineage>
        <taxon>Eukaryota</taxon>
        <taxon>Fungi</taxon>
        <taxon>Dikarya</taxon>
        <taxon>Ascomycota</taxon>
        <taxon>Saccharomycotina</taxon>
        <taxon>Saccharomycetes</taxon>
        <taxon>Phaffomycetales</taxon>
        <taxon>Wickerhamomycetaceae</taxon>
        <taxon>Wickerhamomyces</taxon>
    </lineage>
</organism>